<dbReference type="Proteomes" id="UP000486351">
    <property type="component" value="Unassembled WGS sequence"/>
</dbReference>
<evidence type="ECO:0000313" key="3">
    <source>
        <dbReference type="EMBL" id="KAE9353728.1"/>
    </source>
</evidence>
<evidence type="ECO:0000256" key="2">
    <source>
        <dbReference type="SAM" id="SignalP"/>
    </source>
</evidence>
<protein>
    <recommendedName>
        <fullName evidence="5">Secreted protein</fullName>
    </recommendedName>
</protein>
<sequence>MDEHGFGCLSFTLAHALLCSPYGCVFLACAPVVGARGKPAGPWCERSELKARLPSPGSVDHLEWWVCVFRALTTNYWSGHDTKSLGPSDPQRGCSWY</sequence>
<dbReference type="AlphaFoldDB" id="A0A6G0SAQ1"/>
<organism evidence="3 4">
    <name type="scientific">Phytophthora fragariae</name>
    <dbReference type="NCBI Taxonomy" id="53985"/>
    <lineage>
        <taxon>Eukaryota</taxon>
        <taxon>Sar</taxon>
        <taxon>Stramenopiles</taxon>
        <taxon>Oomycota</taxon>
        <taxon>Peronosporomycetes</taxon>
        <taxon>Peronosporales</taxon>
        <taxon>Peronosporaceae</taxon>
        <taxon>Phytophthora</taxon>
    </lineage>
</organism>
<comment type="caution">
    <text evidence="3">The sequence shown here is derived from an EMBL/GenBank/DDBJ whole genome shotgun (WGS) entry which is preliminary data.</text>
</comment>
<feature type="signal peptide" evidence="2">
    <location>
        <begin position="1"/>
        <end position="35"/>
    </location>
</feature>
<evidence type="ECO:0000256" key="1">
    <source>
        <dbReference type="SAM" id="MobiDB-lite"/>
    </source>
</evidence>
<evidence type="ECO:0008006" key="5">
    <source>
        <dbReference type="Google" id="ProtNLM"/>
    </source>
</evidence>
<name>A0A6G0SAQ1_9STRA</name>
<reference evidence="3 4" key="1">
    <citation type="submission" date="2018-09" db="EMBL/GenBank/DDBJ databases">
        <title>Genomic investigation of the strawberry pathogen Phytophthora fragariae indicates pathogenicity is determined by transcriptional variation in three key races.</title>
        <authorList>
            <person name="Adams T.M."/>
            <person name="Armitage A.D."/>
            <person name="Sobczyk M.K."/>
            <person name="Bates H.J."/>
            <person name="Dunwell J.M."/>
            <person name="Nellist C.F."/>
            <person name="Harrison R.J."/>
        </authorList>
    </citation>
    <scope>NUCLEOTIDE SEQUENCE [LARGE SCALE GENOMIC DNA]</scope>
    <source>
        <strain evidence="3 4">NOV-77</strain>
    </source>
</reference>
<keyword evidence="2" id="KW-0732">Signal</keyword>
<proteinExistence type="predicted"/>
<feature type="region of interest" description="Disordered" evidence="1">
    <location>
        <begin position="78"/>
        <end position="97"/>
    </location>
</feature>
<feature type="chain" id="PRO_5026075509" description="Secreted protein" evidence="2">
    <location>
        <begin position="36"/>
        <end position="97"/>
    </location>
</feature>
<gene>
    <name evidence="3" type="ORF">PF008_g4844</name>
</gene>
<evidence type="ECO:0000313" key="4">
    <source>
        <dbReference type="Proteomes" id="UP000486351"/>
    </source>
</evidence>
<dbReference type="EMBL" id="QXFY01000171">
    <property type="protein sequence ID" value="KAE9353728.1"/>
    <property type="molecule type" value="Genomic_DNA"/>
</dbReference>
<accession>A0A6G0SAQ1</accession>